<name>A0ABX0E524_9ACTN</name>
<dbReference type="NCBIfam" id="NF041216">
    <property type="entry name" value="CU044_2847_fam"/>
    <property type="match status" value="1"/>
</dbReference>
<accession>A0ABX0E524</accession>
<evidence type="ECO:0000313" key="2">
    <source>
        <dbReference type="EMBL" id="NGO47960.1"/>
    </source>
</evidence>
<evidence type="ECO:0000259" key="1">
    <source>
        <dbReference type="Pfam" id="PF19493"/>
    </source>
</evidence>
<evidence type="ECO:0000313" key="3">
    <source>
        <dbReference type="Proteomes" id="UP001518140"/>
    </source>
</evidence>
<dbReference type="InterPro" id="IPR045794">
    <property type="entry name" value="Trypco1"/>
</dbReference>
<dbReference type="EMBL" id="JAAKZX010000215">
    <property type="protein sequence ID" value="NGO47960.1"/>
    <property type="molecule type" value="Genomic_DNA"/>
</dbReference>
<dbReference type="RefSeq" id="WP_165344467.1">
    <property type="nucleotide sequence ID" value="NZ_JAAKZX010000215.1"/>
</dbReference>
<protein>
    <recommendedName>
        <fullName evidence="1">Trypsin-co-occurring domain-containing protein</fullName>
    </recommendedName>
</protein>
<comment type="caution">
    <text evidence="2">The sequence shown here is derived from an EMBL/GenBank/DDBJ whole genome shotgun (WGS) entry which is preliminary data.</text>
</comment>
<proteinExistence type="predicted"/>
<gene>
    <name evidence="2" type="ORF">G6048_39740</name>
</gene>
<organism evidence="2 3">
    <name type="scientific">Streptomyces ureilyticus</name>
    <dbReference type="NCBI Taxonomy" id="1775131"/>
    <lineage>
        <taxon>Bacteria</taxon>
        <taxon>Bacillati</taxon>
        <taxon>Actinomycetota</taxon>
        <taxon>Actinomycetes</taxon>
        <taxon>Kitasatosporales</taxon>
        <taxon>Streptomycetaceae</taxon>
        <taxon>Streptomyces</taxon>
    </lineage>
</organism>
<keyword evidence="3" id="KW-1185">Reference proteome</keyword>
<feature type="domain" description="Trypsin-co-occurring" evidence="1">
    <location>
        <begin position="7"/>
        <end position="106"/>
    </location>
</feature>
<sequence>MGDVVSFELPDGGRVLVEPVDEEAYGLEEIAVSGGTVIRRAQEGLDEALDGIRRLAAEAHTRITSIDVAPQRLELEFGVKLSGETGAVLAKASGEAHLVVRAVWER</sequence>
<reference evidence="2 3" key="1">
    <citation type="submission" date="2020-02" db="EMBL/GenBank/DDBJ databases">
        <title>Whole-genome analyses of novel actinobacteria.</title>
        <authorList>
            <person name="Sahin N."/>
            <person name="Tokatli A."/>
        </authorList>
    </citation>
    <scope>NUCLEOTIDE SEQUENCE [LARGE SCALE GENOMIC DNA]</scope>
    <source>
        <strain evidence="2 3">YC419</strain>
    </source>
</reference>
<dbReference type="Proteomes" id="UP001518140">
    <property type="component" value="Unassembled WGS sequence"/>
</dbReference>
<dbReference type="Pfam" id="PF19493">
    <property type="entry name" value="Trypco1"/>
    <property type="match status" value="1"/>
</dbReference>